<keyword evidence="1" id="KW-0175">Coiled coil</keyword>
<feature type="region of interest" description="Disordered" evidence="2">
    <location>
        <begin position="50"/>
        <end position="112"/>
    </location>
</feature>
<evidence type="ECO:0000256" key="3">
    <source>
        <dbReference type="SAM" id="SignalP"/>
    </source>
</evidence>
<feature type="compositionally biased region" description="Polar residues" evidence="2">
    <location>
        <begin position="852"/>
        <end position="861"/>
    </location>
</feature>
<accession>A0A813FJX3</accession>
<feature type="chain" id="PRO_5032451427" description="Centrosomal protein of 162 kDa" evidence="3">
    <location>
        <begin position="34"/>
        <end position="871"/>
    </location>
</feature>
<comment type="caution">
    <text evidence="4">The sequence shown here is derived from an EMBL/GenBank/DDBJ whole genome shotgun (WGS) entry which is preliminary data.</text>
</comment>
<evidence type="ECO:0000313" key="4">
    <source>
        <dbReference type="EMBL" id="CAE8612284.1"/>
    </source>
</evidence>
<gene>
    <name evidence="4" type="ORF">PGLA1383_LOCUS30082</name>
</gene>
<organism evidence="4 5">
    <name type="scientific">Polarella glacialis</name>
    <name type="common">Dinoflagellate</name>
    <dbReference type="NCBI Taxonomy" id="89957"/>
    <lineage>
        <taxon>Eukaryota</taxon>
        <taxon>Sar</taxon>
        <taxon>Alveolata</taxon>
        <taxon>Dinophyceae</taxon>
        <taxon>Suessiales</taxon>
        <taxon>Suessiaceae</taxon>
        <taxon>Polarella</taxon>
    </lineage>
</organism>
<feature type="non-terminal residue" evidence="4">
    <location>
        <position position="1"/>
    </location>
</feature>
<feature type="coiled-coil region" evidence="1">
    <location>
        <begin position="510"/>
        <end position="537"/>
    </location>
</feature>
<reference evidence="4" key="1">
    <citation type="submission" date="2021-02" db="EMBL/GenBank/DDBJ databases">
        <authorList>
            <person name="Dougan E. K."/>
            <person name="Rhodes N."/>
            <person name="Thang M."/>
            <person name="Chan C."/>
        </authorList>
    </citation>
    <scope>NUCLEOTIDE SEQUENCE</scope>
</reference>
<evidence type="ECO:0000256" key="1">
    <source>
        <dbReference type="SAM" id="Coils"/>
    </source>
</evidence>
<protein>
    <recommendedName>
        <fullName evidence="6">Centrosomal protein of 162 kDa</fullName>
    </recommendedName>
</protein>
<feature type="region of interest" description="Disordered" evidence="2">
    <location>
        <begin position="419"/>
        <end position="438"/>
    </location>
</feature>
<dbReference type="Proteomes" id="UP000654075">
    <property type="component" value="Unassembled WGS sequence"/>
</dbReference>
<dbReference type="AlphaFoldDB" id="A0A813FJX3"/>
<dbReference type="OrthoDB" id="10685370at2759"/>
<name>A0A813FJX3_POLGL</name>
<dbReference type="EMBL" id="CAJNNV010025106">
    <property type="protein sequence ID" value="CAE8612284.1"/>
    <property type="molecule type" value="Genomic_DNA"/>
</dbReference>
<feature type="region of interest" description="Disordered" evidence="2">
    <location>
        <begin position="265"/>
        <end position="300"/>
    </location>
</feature>
<evidence type="ECO:0000313" key="5">
    <source>
        <dbReference type="Proteomes" id="UP000654075"/>
    </source>
</evidence>
<proteinExistence type="predicted"/>
<feature type="signal peptide" evidence="3">
    <location>
        <begin position="1"/>
        <end position="33"/>
    </location>
</feature>
<sequence>ALKPLTFEAMMSTLRITSMLSLALPLLLTLTLAAEEGLHKPCEASECDASSMLQVPQKQKEGQGQQPSELSMASVRDGEHAAQNQGQFPFAMGGQNQNQNQNKNPFDMFNPFAAQNQNQNQNQRNRMGLAFAEGATERVGETELAQQNELRPSLSVVAGSGGARFAKSRIHRLDFRSQEVSTKGEGKGKLKGKKAACPNVRLDTRVAEEIFMVVTASSRQLGPVAVMWYALYQSDWAALRRDFGPTFPLAGVNSYATMPKGARMVDQAPSRKPGFHHGESSFSPGAGAKGTDSSGNAAPMRPTRAALESHHAGLRAALGAAQSTYEKILSKVDSLREEMSHGRFDRSLVKQNLLGATRDDGRSSGQLQIAQVEAVIKRHVDSLRAHESVYAEQLGEISALREDCALQAQRVQAALRRRDETRDKLEDGQQESSELSRQAKTEQLRALMLREAFEQEQTRVGVSLGRAEAHVTDLVSATESTRRIEVEEQAVARECISALNEIHSAQAREELAAEAKLAQLLRELEAAKVALTETAIKFPEAPPGRAEAERNAAANELSELRRRCHGVAAVVRRRAADAGVFRRELQALRARSDQVARELQAAQGKDSLGGGGGIPTSVSFGSLQSRLHIEEAAEASLQVAEARLEGELADAKLASVTSGAPVHAKELVETQRRENLSADLARRYSTTLAEELETVRSELSAASVAQLVVLSSSPGNLGDDLVAAGLQRRVGMALATDRENLCRLQEERLRRTLTEEDLRSLRARLAGCDDHLPESGPDAFATKNEAKAAYQPKDSVAAAVAAADVHRAPAVAAAELQARLAALRGQLTGSSGSSGSASSYPPSDTGRLRSGGQRSLQNQLQALREQLNAEA</sequence>
<keyword evidence="3" id="KW-0732">Signal</keyword>
<feature type="compositionally biased region" description="Low complexity" evidence="2">
    <location>
        <begin position="827"/>
        <end position="839"/>
    </location>
</feature>
<keyword evidence="5" id="KW-1185">Reference proteome</keyword>
<evidence type="ECO:0008006" key="6">
    <source>
        <dbReference type="Google" id="ProtNLM"/>
    </source>
</evidence>
<evidence type="ECO:0000256" key="2">
    <source>
        <dbReference type="SAM" id="MobiDB-lite"/>
    </source>
</evidence>
<feature type="region of interest" description="Disordered" evidence="2">
    <location>
        <begin position="827"/>
        <end position="871"/>
    </location>
</feature>
<feature type="compositionally biased region" description="Low complexity" evidence="2">
    <location>
        <begin position="54"/>
        <end position="67"/>
    </location>
</feature>